<dbReference type="OrthoDB" id="9773828at2"/>
<dbReference type="CDD" id="cd00090">
    <property type="entry name" value="HTH_ARSR"/>
    <property type="match status" value="1"/>
</dbReference>
<dbReference type="InterPro" id="IPR036388">
    <property type="entry name" value="WH-like_DNA-bd_sf"/>
</dbReference>
<sequence length="326" mass="37619">MIYKNQILELFEQHGELSVKEITNKVDASRQMVHHAIKQLLEEGKVEKFGRPPKTIYKLKTTHLKKPDKVTISETDAKFLKNHFLLITEIGEMKAGLEGFSYWCSQRNLPVLKTMDEYIFTRKKYLKYFSSKEVIDGTDKLLNTEGFEKIWLQNVYYLDFYAIERFGKTRLGVLLHYAKQGQNKFLMKIIVDEIKERVHSFIDNYGIDAVGFVLPTIRREVQIMKFLREQLQISLPTISLHKTSGLIPVPQKSLSKINERIRNAENTFAVTEQRRFNHVLLLDDAMGSGATMNQIAKKINNKQVANKVTGLAIVGSFKGFDVITDV</sequence>
<reference evidence="1 2" key="1">
    <citation type="submission" date="2017-06" db="EMBL/GenBank/DDBJ databases">
        <authorList>
            <person name="Kim H.J."/>
            <person name="Triplett B.A."/>
        </authorList>
    </citation>
    <scope>NUCLEOTIDE SEQUENCE [LARGE SCALE GENOMIC DNA]</scope>
    <source>
        <strain evidence="1 2">DSM 19307</strain>
    </source>
</reference>
<dbReference type="AlphaFoldDB" id="A0A239KLT9"/>
<dbReference type="InterPro" id="IPR011991">
    <property type="entry name" value="ArsR-like_HTH"/>
</dbReference>
<dbReference type="InterPro" id="IPR036390">
    <property type="entry name" value="WH_DNA-bd_sf"/>
</dbReference>
<dbReference type="GO" id="GO:0003677">
    <property type="term" value="F:DNA binding"/>
    <property type="evidence" value="ECO:0007669"/>
    <property type="project" value="UniProtKB-KW"/>
</dbReference>
<dbReference type="Gene3D" id="3.40.50.2020">
    <property type="match status" value="1"/>
</dbReference>
<dbReference type="EMBL" id="FZPD01000004">
    <property type="protein sequence ID" value="SNT19111.1"/>
    <property type="molecule type" value="Genomic_DNA"/>
</dbReference>
<dbReference type="Proteomes" id="UP000198393">
    <property type="component" value="Unassembled WGS sequence"/>
</dbReference>
<dbReference type="RefSeq" id="WP_089357442.1">
    <property type="nucleotide sequence ID" value="NZ_FZPD01000004.1"/>
</dbReference>
<proteinExistence type="predicted"/>
<dbReference type="SUPFAM" id="SSF46785">
    <property type="entry name" value="Winged helix' DNA-binding domain"/>
    <property type="match status" value="1"/>
</dbReference>
<protein>
    <submittedName>
        <fullName evidence="1">Winged helix-turn-helix DNA-binding</fullName>
    </submittedName>
</protein>
<name>A0A239KLT9_EKHLU</name>
<dbReference type="InterPro" id="IPR029057">
    <property type="entry name" value="PRTase-like"/>
</dbReference>
<organism evidence="1 2">
    <name type="scientific">Ekhidna lutea</name>
    <dbReference type="NCBI Taxonomy" id="447679"/>
    <lineage>
        <taxon>Bacteria</taxon>
        <taxon>Pseudomonadati</taxon>
        <taxon>Bacteroidota</taxon>
        <taxon>Cytophagia</taxon>
        <taxon>Cytophagales</taxon>
        <taxon>Reichenbachiellaceae</taxon>
        <taxon>Ekhidna</taxon>
    </lineage>
</organism>
<evidence type="ECO:0000313" key="1">
    <source>
        <dbReference type="EMBL" id="SNT19111.1"/>
    </source>
</evidence>
<keyword evidence="1" id="KW-0238">DNA-binding</keyword>
<gene>
    <name evidence="1" type="ORF">SAMN05421640_2760</name>
</gene>
<evidence type="ECO:0000313" key="2">
    <source>
        <dbReference type="Proteomes" id="UP000198393"/>
    </source>
</evidence>
<keyword evidence="2" id="KW-1185">Reference proteome</keyword>
<dbReference type="Gene3D" id="1.10.10.10">
    <property type="entry name" value="Winged helix-like DNA-binding domain superfamily/Winged helix DNA-binding domain"/>
    <property type="match status" value="1"/>
</dbReference>
<dbReference type="SUPFAM" id="SSF53271">
    <property type="entry name" value="PRTase-like"/>
    <property type="match status" value="1"/>
</dbReference>
<accession>A0A239KLT9</accession>
<dbReference type="Pfam" id="PF13412">
    <property type="entry name" value="HTH_24"/>
    <property type="match status" value="1"/>
</dbReference>
<dbReference type="GO" id="GO:0006355">
    <property type="term" value="P:regulation of DNA-templated transcription"/>
    <property type="evidence" value="ECO:0007669"/>
    <property type="project" value="UniProtKB-ARBA"/>
</dbReference>